<reference evidence="3" key="1">
    <citation type="journal article" date="2014" name="Science">
        <title>Ancient hybridizations among the ancestral genomes of bread wheat.</title>
        <authorList>
            <consortium name="International Wheat Genome Sequencing Consortium,"/>
            <person name="Marcussen T."/>
            <person name="Sandve S.R."/>
            <person name="Heier L."/>
            <person name="Spannagl M."/>
            <person name="Pfeifer M."/>
            <person name="Jakobsen K.S."/>
            <person name="Wulff B.B."/>
            <person name="Steuernagel B."/>
            <person name="Mayer K.F."/>
            <person name="Olsen O.A."/>
        </authorList>
    </citation>
    <scope>NUCLEOTIDE SEQUENCE [LARGE SCALE GENOMIC DNA]</scope>
    <source>
        <strain evidence="3">cv. AL8/78</strain>
    </source>
</reference>
<reference evidence="2" key="5">
    <citation type="journal article" date="2021" name="G3 (Bethesda)">
        <title>Aegilops tauschii genome assembly Aet v5.0 features greater sequence contiguity and improved annotation.</title>
        <authorList>
            <person name="Wang L."/>
            <person name="Zhu T."/>
            <person name="Rodriguez J.C."/>
            <person name="Deal K.R."/>
            <person name="Dubcovsky J."/>
            <person name="McGuire P.E."/>
            <person name="Lux T."/>
            <person name="Spannagl M."/>
            <person name="Mayer K.F.X."/>
            <person name="Baldrich P."/>
            <person name="Meyers B.C."/>
            <person name="Huo N."/>
            <person name="Gu Y.Q."/>
            <person name="Zhou H."/>
            <person name="Devos K.M."/>
            <person name="Bennetzen J.L."/>
            <person name="Unver T."/>
            <person name="Budak H."/>
            <person name="Gulick P.J."/>
            <person name="Galiba G."/>
            <person name="Kalapos B."/>
            <person name="Nelson D.R."/>
            <person name="Li P."/>
            <person name="You F.M."/>
            <person name="Luo M.C."/>
            <person name="Dvorak J."/>
        </authorList>
    </citation>
    <scope>NUCLEOTIDE SEQUENCE [LARGE SCALE GENOMIC DNA]</scope>
    <source>
        <strain evidence="2">cv. AL8/78</strain>
    </source>
</reference>
<dbReference type="PANTHER" id="PTHR13374:SF3">
    <property type="entry name" value="DET1 HOMOLOG"/>
    <property type="match status" value="1"/>
</dbReference>
<keyword evidence="1" id="KW-1133">Transmembrane helix</keyword>
<organism evidence="2 3">
    <name type="scientific">Aegilops tauschii subsp. strangulata</name>
    <name type="common">Goatgrass</name>
    <dbReference type="NCBI Taxonomy" id="200361"/>
    <lineage>
        <taxon>Eukaryota</taxon>
        <taxon>Viridiplantae</taxon>
        <taxon>Streptophyta</taxon>
        <taxon>Embryophyta</taxon>
        <taxon>Tracheophyta</taxon>
        <taxon>Spermatophyta</taxon>
        <taxon>Magnoliopsida</taxon>
        <taxon>Liliopsida</taxon>
        <taxon>Poales</taxon>
        <taxon>Poaceae</taxon>
        <taxon>BOP clade</taxon>
        <taxon>Pooideae</taxon>
        <taxon>Triticodae</taxon>
        <taxon>Triticeae</taxon>
        <taxon>Triticinae</taxon>
        <taxon>Aegilops</taxon>
    </lineage>
</organism>
<dbReference type="GO" id="GO:0031461">
    <property type="term" value="C:cullin-RING ubiquitin ligase complex"/>
    <property type="evidence" value="ECO:0007669"/>
    <property type="project" value="TreeGrafter"/>
</dbReference>
<keyword evidence="1" id="KW-0472">Membrane</keyword>
<sequence>MILSIWLIVLVHTCMRIWFALSLFDIKQYMSYKSEIQAALLRYGELVHFAGKMTNYFFIHMARAAQGSSFLPGIKQRLLSFIFHKTWNEEPDQALRVQHLKKKFYFHFQDYVDLIIWKVQFLDR</sequence>
<dbReference type="GO" id="GO:0031625">
    <property type="term" value="F:ubiquitin protein ligase binding"/>
    <property type="evidence" value="ECO:0007669"/>
    <property type="project" value="TreeGrafter"/>
</dbReference>
<reference evidence="2" key="3">
    <citation type="journal article" date="2017" name="Nature">
        <title>Genome sequence of the progenitor of the wheat D genome Aegilops tauschii.</title>
        <authorList>
            <person name="Luo M.C."/>
            <person name="Gu Y.Q."/>
            <person name="Puiu D."/>
            <person name="Wang H."/>
            <person name="Twardziok S.O."/>
            <person name="Deal K.R."/>
            <person name="Huo N."/>
            <person name="Zhu T."/>
            <person name="Wang L."/>
            <person name="Wang Y."/>
            <person name="McGuire P.E."/>
            <person name="Liu S."/>
            <person name="Long H."/>
            <person name="Ramasamy R.K."/>
            <person name="Rodriguez J.C."/>
            <person name="Van S.L."/>
            <person name="Yuan L."/>
            <person name="Wang Z."/>
            <person name="Xia Z."/>
            <person name="Xiao L."/>
            <person name="Anderson O.D."/>
            <person name="Ouyang S."/>
            <person name="Liang Y."/>
            <person name="Zimin A.V."/>
            <person name="Pertea G."/>
            <person name="Qi P."/>
            <person name="Bennetzen J.L."/>
            <person name="Dai X."/>
            <person name="Dawson M.W."/>
            <person name="Muller H.G."/>
            <person name="Kugler K."/>
            <person name="Rivarola-Duarte L."/>
            <person name="Spannagl M."/>
            <person name="Mayer K.F.X."/>
            <person name="Lu F.H."/>
            <person name="Bevan M.W."/>
            <person name="Leroy P."/>
            <person name="Li P."/>
            <person name="You F.M."/>
            <person name="Sun Q."/>
            <person name="Liu Z."/>
            <person name="Lyons E."/>
            <person name="Wicker T."/>
            <person name="Salzberg S.L."/>
            <person name="Devos K.M."/>
            <person name="Dvorak J."/>
        </authorList>
    </citation>
    <scope>NUCLEOTIDE SEQUENCE [LARGE SCALE GENOMIC DNA]</scope>
    <source>
        <strain evidence="2">cv. AL8/78</strain>
    </source>
</reference>
<keyword evidence="1" id="KW-0812">Transmembrane</keyword>
<dbReference type="GO" id="GO:0016567">
    <property type="term" value="P:protein ubiquitination"/>
    <property type="evidence" value="ECO:0007669"/>
    <property type="project" value="TreeGrafter"/>
</dbReference>
<dbReference type="Proteomes" id="UP000015105">
    <property type="component" value="Chromosome 4D"/>
</dbReference>
<dbReference type="InterPro" id="IPR019138">
    <property type="entry name" value="De-etiolated_protein_1_Det1"/>
</dbReference>
<accession>A0A453I7V3</accession>
<dbReference type="GO" id="GO:0032436">
    <property type="term" value="P:positive regulation of proteasomal ubiquitin-dependent protein catabolic process"/>
    <property type="evidence" value="ECO:0007669"/>
    <property type="project" value="TreeGrafter"/>
</dbReference>
<evidence type="ECO:0000256" key="1">
    <source>
        <dbReference type="SAM" id="Phobius"/>
    </source>
</evidence>
<dbReference type="GO" id="GO:1990756">
    <property type="term" value="F:ubiquitin-like ligase-substrate adaptor activity"/>
    <property type="evidence" value="ECO:0007669"/>
    <property type="project" value="TreeGrafter"/>
</dbReference>
<dbReference type="GO" id="GO:0005634">
    <property type="term" value="C:nucleus"/>
    <property type="evidence" value="ECO:0007669"/>
    <property type="project" value="TreeGrafter"/>
</dbReference>
<reference evidence="3" key="2">
    <citation type="journal article" date="2017" name="Nat. Plants">
        <title>The Aegilops tauschii genome reveals multiple impacts of transposons.</title>
        <authorList>
            <person name="Zhao G."/>
            <person name="Zou C."/>
            <person name="Li K."/>
            <person name="Wang K."/>
            <person name="Li T."/>
            <person name="Gao L."/>
            <person name="Zhang X."/>
            <person name="Wang H."/>
            <person name="Yang Z."/>
            <person name="Liu X."/>
            <person name="Jiang W."/>
            <person name="Mao L."/>
            <person name="Kong X."/>
            <person name="Jiao Y."/>
            <person name="Jia J."/>
        </authorList>
    </citation>
    <scope>NUCLEOTIDE SEQUENCE [LARGE SCALE GENOMIC DNA]</scope>
    <source>
        <strain evidence="3">cv. AL8/78</strain>
    </source>
</reference>
<name>A0A453I7V3_AEGTS</name>
<keyword evidence="3" id="KW-1185">Reference proteome</keyword>
<protein>
    <submittedName>
        <fullName evidence="2">Uncharacterized protein</fullName>
    </submittedName>
</protein>
<feature type="transmembrane region" description="Helical" evidence="1">
    <location>
        <begin position="6"/>
        <end position="24"/>
    </location>
</feature>
<dbReference type="EnsemblPlants" id="AET4Gv20471200.11">
    <property type="protein sequence ID" value="AET4Gv20471200.11"/>
    <property type="gene ID" value="AET4Gv20471200"/>
</dbReference>
<dbReference type="PANTHER" id="PTHR13374">
    <property type="entry name" value="DET1 HOMOLOG DE-ETIOLATED-1 HOMOLOG"/>
    <property type="match status" value="1"/>
</dbReference>
<dbReference type="AlphaFoldDB" id="A0A453I7V3"/>
<evidence type="ECO:0000313" key="3">
    <source>
        <dbReference type="Proteomes" id="UP000015105"/>
    </source>
</evidence>
<dbReference type="Pfam" id="PF09737">
    <property type="entry name" value="Det1"/>
    <property type="match status" value="1"/>
</dbReference>
<proteinExistence type="predicted"/>
<dbReference type="Gramene" id="AET4Gv20471200.11">
    <property type="protein sequence ID" value="AET4Gv20471200.11"/>
    <property type="gene ID" value="AET4Gv20471200"/>
</dbReference>
<evidence type="ECO:0000313" key="2">
    <source>
        <dbReference type="EnsemblPlants" id="AET4Gv20471200.11"/>
    </source>
</evidence>
<reference evidence="2" key="4">
    <citation type="submission" date="2019-03" db="UniProtKB">
        <authorList>
            <consortium name="EnsemblPlants"/>
        </authorList>
    </citation>
    <scope>IDENTIFICATION</scope>
</reference>